<reference evidence="2 3" key="1">
    <citation type="journal article" date="2021" name="BMC Genomics">
        <title>Datura genome reveals duplications of psychoactive alkaloid biosynthetic genes and high mutation rate following tissue culture.</title>
        <authorList>
            <person name="Rajewski A."/>
            <person name="Carter-House D."/>
            <person name="Stajich J."/>
            <person name="Litt A."/>
        </authorList>
    </citation>
    <scope>NUCLEOTIDE SEQUENCE [LARGE SCALE GENOMIC DNA]</scope>
    <source>
        <strain evidence="2">AR-01</strain>
    </source>
</reference>
<feature type="compositionally biased region" description="Polar residues" evidence="1">
    <location>
        <begin position="140"/>
        <end position="154"/>
    </location>
</feature>
<feature type="region of interest" description="Disordered" evidence="1">
    <location>
        <begin position="106"/>
        <end position="154"/>
    </location>
</feature>
<sequence length="154" mass="17606">MSNEYRVRVTLYWGDDIIYESNTVRYSCDARSVIKLPLNGEHNAHYSEILILDNEFLQDFMVAPNTMQYMMNLDLLEMIEANAHANIHVSEGANHYDSDVSNDVYELDDMGNNDAPNDVYDSNEMGDSKCDKDDDLQPTDDVSQNTSFYGENIP</sequence>
<accession>A0ABS8SVK6</accession>
<protein>
    <submittedName>
        <fullName evidence="2">Uncharacterized protein</fullName>
    </submittedName>
</protein>
<comment type="caution">
    <text evidence="2">The sequence shown here is derived from an EMBL/GenBank/DDBJ whole genome shotgun (WGS) entry which is preliminary data.</text>
</comment>
<evidence type="ECO:0000313" key="3">
    <source>
        <dbReference type="Proteomes" id="UP000823775"/>
    </source>
</evidence>
<dbReference type="EMBL" id="JACEIK010000842">
    <property type="protein sequence ID" value="MCD7462868.1"/>
    <property type="molecule type" value="Genomic_DNA"/>
</dbReference>
<evidence type="ECO:0000256" key="1">
    <source>
        <dbReference type="SAM" id="MobiDB-lite"/>
    </source>
</evidence>
<dbReference type="Proteomes" id="UP000823775">
    <property type="component" value="Unassembled WGS sequence"/>
</dbReference>
<evidence type="ECO:0000313" key="2">
    <source>
        <dbReference type="EMBL" id="MCD7462868.1"/>
    </source>
</evidence>
<name>A0ABS8SVK6_DATST</name>
<organism evidence="2 3">
    <name type="scientific">Datura stramonium</name>
    <name type="common">Jimsonweed</name>
    <name type="synonym">Common thornapple</name>
    <dbReference type="NCBI Taxonomy" id="4076"/>
    <lineage>
        <taxon>Eukaryota</taxon>
        <taxon>Viridiplantae</taxon>
        <taxon>Streptophyta</taxon>
        <taxon>Embryophyta</taxon>
        <taxon>Tracheophyta</taxon>
        <taxon>Spermatophyta</taxon>
        <taxon>Magnoliopsida</taxon>
        <taxon>eudicotyledons</taxon>
        <taxon>Gunneridae</taxon>
        <taxon>Pentapetalae</taxon>
        <taxon>asterids</taxon>
        <taxon>lamiids</taxon>
        <taxon>Solanales</taxon>
        <taxon>Solanaceae</taxon>
        <taxon>Solanoideae</taxon>
        <taxon>Datureae</taxon>
        <taxon>Datura</taxon>
    </lineage>
</organism>
<proteinExistence type="predicted"/>
<keyword evidence="3" id="KW-1185">Reference proteome</keyword>
<gene>
    <name evidence="2" type="ORF">HAX54_049556</name>
</gene>